<evidence type="ECO:0000256" key="10">
    <source>
        <dbReference type="ARBA" id="ARBA00061949"/>
    </source>
</evidence>
<dbReference type="GO" id="GO:0000492">
    <property type="term" value="P:box C/D snoRNP assembly"/>
    <property type="evidence" value="ECO:0007669"/>
    <property type="project" value="TreeGrafter"/>
</dbReference>
<evidence type="ECO:0000256" key="5">
    <source>
        <dbReference type="ARBA" id="ARBA00022771"/>
    </source>
</evidence>
<evidence type="ECO:0000256" key="4">
    <source>
        <dbReference type="ARBA" id="ARBA00022723"/>
    </source>
</evidence>
<evidence type="ECO:0000313" key="15">
    <source>
        <dbReference type="EMBL" id="CAG8434800.1"/>
    </source>
</evidence>
<dbReference type="GO" id="GO:0000463">
    <property type="term" value="P:maturation of LSU-rRNA from tricistronic rRNA transcript (SSU-rRNA, 5.8S rRNA, LSU-rRNA)"/>
    <property type="evidence" value="ECO:0007669"/>
    <property type="project" value="TreeGrafter"/>
</dbReference>
<comment type="subunit">
    <text evidence="10">Interacts with FBL, SNU13, NOP58, NUFIP1, RUVBL1, RUVBL2 and TAF9. Interacts (via HIT-type zinc finger) with the RUVBL1/RUVBL2 complex in the presence of ADP.</text>
</comment>
<dbReference type="GO" id="GO:0048254">
    <property type="term" value="P:snoRNA localization"/>
    <property type="evidence" value="ECO:0007669"/>
    <property type="project" value="TreeGrafter"/>
</dbReference>
<protein>
    <recommendedName>
        <fullName evidence="11">Box C/D snoRNA protein 1</fullName>
    </recommendedName>
    <alternativeName>
        <fullName evidence="12">Zinc finger HIT domain-containing protein 6</fullName>
    </alternativeName>
</protein>
<evidence type="ECO:0000313" key="16">
    <source>
        <dbReference type="Proteomes" id="UP000789831"/>
    </source>
</evidence>
<dbReference type="PANTHER" id="PTHR13483">
    <property type="entry name" value="BOX C_D SNORNA PROTEIN 1-RELATED"/>
    <property type="match status" value="1"/>
</dbReference>
<dbReference type="OrthoDB" id="272357at2759"/>
<keyword evidence="6" id="KW-0862">Zinc</keyword>
<keyword evidence="5 13" id="KW-0863">Zinc-finger</keyword>
<evidence type="ECO:0000256" key="11">
    <source>
        <dbReference type="ARBA" id="ARBA00068630"/>
    </source>
</evidence>
<gene>
    <name evidence="15" type="ORF">AGERDE_LOCUS417</name>
</gene>
<keyword evidence="2" id="KW-0690">Ribosome biogenesis</keyword>
<keyword evidence="4" id="KW-0479">Metal-binding</keyword>
<dbReference type="Pfam" id="PF04438">
    <property type="entry name" value="zf-HIT"/>
    <property type="match status" value="1"/>
</dbReference>
<dbReference type="GO" id="GO:0070761">
    <property type="term" value="C:pre-snoRNP complex"/>
    <property type="evidence" value="ECO:0007669"/>
    <property type="project" value="TreeGrafter"/>
</dbReference>
<evidence type="ECO:0000256" key="7">
    <source>
        <dbReference type="ARBA" id="ARBA00022843"/>
    </source>
</evidence>
<evidence type="ECO:0000259" key="14">
    <source>
        <dbReference type="PROSITE" id="PS51083"/>
    </source>
</evidence>
<dbReference type="InterPro" id="IPR051639">
    <property type="entry name" value="BCD1"/>
</dbReference>
<dbReference type="InterPro" id="IPR007529">
    <property type="entry name" value="Znf_HIT"/>
</dbReference>
<dbReference type="InterPro" id="IPR057721">
    <property type="entry name" value="BCD1_alpha/beta"/>
</dbReference>
<keyword evidence="1" id="KW-1017">Isopeptide bond</keyword>
<keyword evidence="16" id="KW-1185">Reference proteome</keyword>
<dbReference type="PANTHER" id="PTHR13483:SF3">
    <property type="entry name" value="BOX C_D SNORNA PROTEIN 1"/>
    <property type="match status" value="1"/>
</dbReference>
<evidence type="ECO:0000256" key="9">
    <source>
        <dbReference type="ARBA" id="ARBA00049654"/>
    </source>
</evidence>
<evidence type="ECO:0000256" key="1">
    <source>
        <dbReference type="ARBA" id="ARBA00022499"/>
    </source>
</evidence>
<evidence type="ECO:0000256" key="3">
    <source>
        <dbReference type="ARBA" id="ARBA00022553"/>
    </source>
</evidence>
<dbReference type="PROSITE" id="PS51083">
    <property type="entry name" value="ZF_HIT"/>
    <property type="match status" value="1"/>
</dbReference>
<comment type="similarity">
    <text evidence="9">Belongs to the BCD1 family.</text>
</comment>
<sequence>MAHFDPLSLILEESNNQIQELTNELATNNANITKETLSPAEAATKRATTKKRALSPPLSLTKCQGCNVSTAKYKCPRCRFRTCSLACSRKHKEIAKCNGIRSKTHYVPRENYGYQELMLDYTYLEGVSRTIDVSERSLPEKYNSDADRESHKRYHQDLVYKAAHRRGINYFSMHRGMKRNQMNTSRFIYQTLNIIWQVEWIFPELENQTIYHRISEKKVLSEALKESIIPRLTASEQTYFTGTNSNDYDFFLKLEKQPSNNITYFRVNPNSTLLNSLKELPKNPGLEEVRTLDKNDPETSKGIILQNTNIKDANGDEIVQDNTICEARLS</sequence>
<dbReference type="SUPFAM" id="SSF144232">
    <property type="entry name" value="HIT/MYND zinc finger-like"/>
    <property type="match status" value="1"/>
</dbReference>
<dbReference type="Pfam" id="PF25790">
    <property type="entry name" value="BCD1"/>
    <property type="match status" value="1"/>
</dbReference>
<dbReference type="CDD" id="cd23023">
    <property type="entry name" value="zf-HIT_BCD1"/>
    <property type="match status" value="1"/>
</dbReference>
<dbReference type="Proteomes" id="UP000789831">
    <property type="component" value="Unassembled WGS sequence"/>
</dbReference>
<dbReference type="Gene3D" id="3.30.60.190">
    <property type="match status" value="1"/>
</dbReference>
<proteinExistence type="inferred from homology"/>
<dbReference type="FunFam" id="3.30.60.190:FF:000001">
    <property type="entry name" value="box C/D snoRNA protein 1"/>
    <property type="match status" value="1"/>
</dbReference>
<comment type="function">
    <text evidence="8">Required for box C/D snoRNAs accumulation involved in snoRNA processing, snoRNA transport to the nucleolus and ribosome biogenesis.</text>
</comment>
<evidence type="ECO:0000256" key="6">
    <source>
        <dbReference type="ARBA" id="ARBA00022833"/>
    </source>
</evidence>
<feature type="domain" description="HIT-type" evidence="14">
    <location>
        <begin position="63"/>
        <end position="97"/>
    </location>
</feature>
<evidence type="ECO:0000256" key="8">
    <source>
        <dbReference type="ARBA" id="ARBA00049598"/>
    </source>
</evidence>
<dbReference type="GO" id="GO:0005634">
    <property type="term" value="C:nucleus"/>
    <property type="evidence" value="ECO:0007669"/>
    <property type="project" value="TreeGrafter"/>
</dbReference>
<dbReference type="EMBL" id="CAJVPL010000020">
    <property type="protein sequence ID" value="CAG8434800.1"/>
    <property type="molecule type" value="Genomic_DNA"/>
</dbReference>
<organism evidence="15 16">
    <name type="scientific">Ambispora gerdemannii</name>
    <dbReference type="NCBI Taxonomy" id="144530"/>
    <lineage>
        <taxon>Eukaryota</taxon>
        <taxon>Fungi</taxon>
        <taxon>Fungi incertae sedis</taxon>
        <taxon>Mucoromycota</taxon>
        <taxon>Glomeromycotina</taxon>
        <taxon>Glomeromycetes</taxon>
        <taxon>Archaeosporales</taxon>
        <taxon>Ambisporaceae</taxon>
        <taxon>Ambispora</taxon>
    </lineage>
</organism>
<evidence type="ECO:0000256" key="13">
    <source>
        <dbReference type="PROSITE-ProRule" id="PRU00453"/>
    </source>
</evidence>
<evidence type="ECO:0000256" key="2">
    <source>
        <dbReference type="ARBA" id="ARBA00022517"/>
    </source>
</evidence>
<name>A0A9N8YN33_9GLOM</name>
<accession>A0A9N8YN33</accession>
<reference evidence="15" key="1">
    <citation type="submission" date="2021-06" db="EMBL/GenBank/DDBJ databases">
        <authorList>
            <person name="Kallberg Y."/>
            <person name="Tangrot J."/>
            <person name="Rosling A."/>
        </authorList>
    </citation>
    <scope>NUCLEOTIDE SEQUENCE</scope>
    <source>
        <strain evidence="15">MT106</strain>
    </source>
</reference>
<keyword evidence="3" id="KW-0597">Phosphoprotein</keyword>
<evidence type="ECO:0000256" key="12">
    <source>
        <dbReference type="ARBA" id="ARBA00077531"/>
    </source>
</evidence>
<dbReference type="AlphaFoldDB" id="A0A9N8YN33"/>
<keyword evidence="7" id="KW-0832">Ubl conjugation</keyword>
<comment type="caution">
    <text evidence="15">The sequence shown here is derived from an EMBL/GenBank/DDBJ whole genome shotgun (WGS) entry which is preliminary data.</text>
</comment>
<dbReference type="GO" id="GO:0008270">
    <property type="term" value="F:zinc ion binding"/>
    <property type="evidence" value="ECO:0007669"/>
    <property type="project" value="UniProtKB-UniRule"/>
</dbReference>